<feature type="non-terminal residue" evidence="2">
    <location>
        <position position="340"/>
    </location>
</feature>
<feature type="compositionally biased region" description="Pro residues" evidence="1">
    <location>
        <begin position="237"/>
        <end position="265"/>
    </location>
</feature>
<accession>A0A2M7D691</accession>
<gene>
    <name evidence="2" type="ORF">COS30_01740</name>
</gene>
<comment type="caution">
    <text evidence="2">The sequence shown here is derived from an EMBL/GenBank/DDBJ whole genome shotgun (WGS) entry which is preliminary data.</text>
</comment>
<protein>
    <submittedName>
        <fullName evidence="2">Uncharacterized protein</fullName>
    </submittedName>
</protein>
<sequence length="340" mass="35376">MDIKPQNNQAPGASAASTPSTDSLGPSSLFSQIAVRTMLQDLETIEKTPGAAPKTAAASTLPASLTQPKKEEPLKKPALAKEEKSKALTDKKTKKAQVAEAKERLKKEAAAKAKKIKEEQEAKIKKAKEAKIKLAEQAAVRQKKLKEASQKAKDLLGHQLSKEAIIELAKITNDPEAGWWLKLKARSLANKAQKQLDKTLITKPIVPAPAKITPPKPIEAAEPLAAEIETLLKTTLAPPPTPVAPIPAPAPTPPAPAPISPPVQPASPKTASQGGRDEPAAPPIKSAAPPPGLPFVAPAPIPAPATAPAPAPPAPTPKPTFVPSPPSPKPTPPPFAPSPV</sequence>
<dbReference type="Proteomes" id="UP000229247">
    <property type="component" value="Unassembled WGS sequence"/>
</dbReference>
<feature type="compositionally biased region" description="Basic and acidic residues" evidence="1">
    <location>
        <begin position="68"/>
        <end position="91"/>
    </location>
</feature>
<name>A0A2M7D691_9BACT</name>
<evidence type="ECO:0000313" key="3">
    <source>
        <dbReference type="Proteomes" id="UP000229247"/>
    </source>
</evidence>
<proteinExistence type="predicted"/>
<feature type="compositionally biased region" description="Pro residues" evidence="1">
    <location>
        <begin position="288"/>
        <end position="340"/>
    </location>
</feature>
<evidence type="ECO:0000313" key="2">
    <source>
        <dbReference type="EMBL" id="PIV38504.1"/>
    </source>
</evidence>
<feature type="region of interest" description="Disordered" evidence="1">
    <location>
        <begin position="1"/>
        <end position="29"/>
    </location>
</feature>
<dbReference type="EMBL" id="PEUE01000041">
    <property type="protein sequence ID" value="PIV38504.1"/>
    <property type="molecule type" value="Genomic_DNA"/>
</dbReference>
<feature type="region of interest" description="Disordered" evidence="1">
    <location>
        <begin position="231"/>
        <end position="340"/>
    </location>
</feature>
<feature type="compositionally biased region" description="Low complexity" evidence="1">
    <location>
        <begin position="47"/>
        <end position="66"/>
    </location>
</feature>
<organism evidence="2 3">
    <name type="scientific">Candidatus Portnoybacteria bacterium CG02_land_8_20_14_3_00_45_8</name>
    <dbReference type="NCBI Taxonomy" id="1974807"/>
    <lineage>
        <taxon>Bacteria</taxon>
        <taxon>Candidatus Portnoyibacteriota</taxon>
    </lineage>
</organism>
<dbReference type="PRINTS" id="PR01217">
    <property type="entry name" value="PRICHEXTENSN"/>
</dbReference>
<dbReference type="AlphaFoldDB" id="A0A2M7D691"/>
<feature type="compositionally biased region" description="Low complexity" evidence="1">
    <location>
        <begin position="10"/>
        <end position="23"/>
    </location>
</feature>
<evidence type="ECO:0000256" key="1">
    <source>
        <dbReference type="SAM" id="MobiDB-lite"/>
    </source>
</evidence>
<reference evidence="3" key="1">
    <citation type="submission" date="2017-09" db="EMBL/GenBank/DDBJ databases">
        <title>Depth-based differentiation of microbial function through sediment-hosted aquifers and enrichment of novel symbionts in the deep terrestrial subsurface.</title>
        <authorList>
            <person name="Probst A.J."/>
            <person name="Ladd B."/>
            <person name="Jarett J.K."/>
            <person name="Geller-Mcgrath D.E."/>
            <person name="Sieber C.M.K."/>
            <person name="Emerson J.B."/>
            <person name="Anantharaman K."/>
            <person name="Thomas B.C."/>
            <person name="Malmstrom R."/>
            <person name="Stieglmeier M."/>
            <person name="Klingl A."/>
            <person name="Woyke T."/>
            <person name="Ryan C.M."/>
            <person name="Banfield J.F."/>
        </authorList>
    </citation>
    <scope>NUCLEOTIDE SEQUENCE [LARGE SCALE GENOMIC DNA]</scope>
</reference>
<feature type="region of interest" description="Disordered" evidence="1">
    <location>
        <begin position="44"/>
        <end position="100"/>
    </location>
</feature>